<keyword evidence="2" id="KW-1185">Reference proteome</keyword>
<reference evidence="1 2" key="1">
    <citation type="submission" date="2018-03" db="EMBL/GenBank/DDBJ databases">
        <title>Genomic Encyclopedia of Type Strains, Phase III (KMG-III): the genomes of soil and plant-associated and newly described type strains.</title>
        <authorList>
            <person name="Whitman W."/>
        </authorList>
    </citation>
    <scope>NUCLEOTIDE SEQUENCE [LARGE SCALE GENOMIC DNA]</scope>
    <source>
        <strain evidence="1 2">CGMCC 1.9313</strain>
    </source>
</reference>
<name>A0A2T0TSA0_9SPHI</name>
<dbReference type="GO" id="GO:0004029">
    <property type="term" value="F:aldehyde dehydrogenase (NAD+) activity"/>
    <property type="evidence" value="ECO:0007669"/>
    <property type="project" value="TreeGrafter"/>
</dbReference>
<evidence type="ECO:0000313" key="1">
    <source>
        <dbReference type="EMBL" id="PRY48584.1"/>
    </source>
</evidence>
<gene>
    <name evidence="1" type="ORF">B0I27_11443</name>
</gene>
<dbReference type="EMBL" id="PVTH01000014">
    <property type="protein sequence ID" value="PRY48584.1"/>
    <property type="molecule type" value="Genomic_DNA"/>
</dbReference>
<evidence type="ECO:0000313" key="2">
    <source>
        <dbReference type="Proteomes" id="UP000238034"/>
    </source>
</evidence>
<dbReference type="PANTHER" id="PTHR48079">
    <property type="entry name" value="PROTEIN YEEZ"/>
    <property type="match status" value="1"/>
</dbReference>
<comment type="caution">
    <text evidence="1">The sequence shown here is derived from an EMBL/GenBank/DDBJ whole genome shotgun (WGS) entry which is preliminary data.</text>
</comment>
<sequence>MTKRYTVSVLGCGWFGYPLAKQLVDLGHQVKGSTTTAGKLADLQSAGIEPCLFSLDQDEDAGDFFNSEILVLGVPPKLRSGSGDDYEGKIRRLAERLKRSPVKQVLFISSTSVFSDGGRVLYEHDLPSPETASGKAILAAELCLQDCARFTTTIIRFAGLIGPGRDPGRFFAGKTDIPNGQAPVNLIHLDDCLGITLTILQRRAFGHVFHAVAPQHPQKQSFYSKAALASAYTAPKFHDELLSWKIIESVNVPNLLDYYFRCNILE</sequence>
<organism evidence="1 2">
    <name type="scientific">Arcticibacter pallidicorallinus</name>
    <dbReference type="NCBI Taxonomy" id="1259464"/>
    <lineage>
        <taxon>Bacteria</taxon>
        <taxon>Pseudomonadati</taxon>
        <taxon>Bacteroidota</taxon>
        <taxon>Sphingobacteriia</taxon>
        <taxon>Sphingobacteriales</taxon>
        <taxon>Sphingobacteriaceae</taxon>
        <taxon>Arcticibacter</taxon>
    </lineage>
</organism>
<dbReference type="SUPFAM" id="SSF51735">
    <property type="entry name" value="NAD(P)-binding Rossmann-fold domains"/>
    <property type="match status" value="1"/>
</dbReference>
<accession>A0A2T0TSA0</accession>
<dbReference type="PANTHER" id="PTHR48079:SF6">
    <property type="entry name" value="NAD(P)-BINDING DOMAIN-CONTAINING PROTEIN-RELATED"/>
    <property type="match status" value="1"/>
</dbReference>
<dbReference type="Gene3D" id="3.40.50.720">
    <property type="entry name" value="NAD(P)-binding Rossmann-like Domain"/>
    <property type="match status" value="1"/>
</dbReference>
<dbReference type="AlphaFoldDB" id="A0A2T0TSA0"/>
<dbReference type="Proteomes" id="UP000238034">
    <property type="component" value="Unassembled WGS sequence"/>
</dbReference>
<proteinExistence type="predicted"/>
<dbReference type="InterPro" id="IPR036291">
    <property type="entry name" value="NAD(P)-bd_dom_sf"/>
</dbReference>
<dbReference type="RefSeq" id="WP_106295403.1">
    <property type="nucleotide sequence ID" value="NZ_PVTH01000014.1"/>
</dbReference>
<dbReference type="GO" id="GO:0005737">
    <property type="term" value="C:cytoplasm"/>
    <property type="evidence" value="ECO:0007669"/>
    <property type="project" value="TreeGrafter"/>
</dbReference>
<dbReference type="OrthoDB" id="751203at2"/>
<protein>
    <submittedName>
        <fullName evidence="1">Nucleoside-diphosphate-sugar epimerase</fullName>
    </submittedName>
</protein>
<dbReference type="CDD" id="cd05266">
    <property type="entry name" value="SDR_a4"/>
    <property type="match status" value="1"/>
</dbReference>
<dbReference type="InterPro" id="IPR051783">
    <property type="entry name" value="NAD(P)-dependent_oxidoreduct"/>
</dbReference>